<dbReference type="OrthoDB" id="3903561at2759"/>
<dbReference type="EMBL" id="AMGV01000017">
    <property type="protein sequence ID" value="KEF52635.1"/>
    <property type="molecule type" value="Genomic_DNA"/>
</dbReference>
<keyword evidence="2" id="KW-0812">Transmembrane</keyword>
<dbReference type="HOGENOM" id="CLU_020752_0_0_1"/>
<accession>A0A072PAL8</accession>
<dbReference type="VEuPathDB" id="FungiDB:A1O9_11478"/>
<name>A0A072PAL8_9EURO</name>
<feature type="transmembrane region" description="Helical" evidence="2">
    <location>
        <begin position="226"/>
        <end position="248"/>
    </location>
</feature>
<evidence type="ECO:0000256" key="2">
    <source>
        <dbReference type="SAM" id="Phobius"/>
    </source>
</evidence>
<dbReference type="Proteomes" id="UP000027920">
    <property type="component" value="Unassembled WGS sequence"/>
</dbReference>
<reference evidence="3 4" key="1">
    <citation type="submission" date="2013-03" db="EMBL/GenBank/DDBJ databases">
        <title>The Genome Sequence of Exophiala aquamarina CBS 119918.</title>
        <authorList>
            <consortium name="The Broad Institute Genomics Platform"/>
            <person name="Cuomo C."/>
            <person name="de Hoog S."/>
            <person name="Gorbushina A."/>
            <person name="Walker B."/>
            <person name="Young S.K."/>
            <person name="Zeng Q."/>
            <person name="Gargeya S."/>
            <person name="Fitzgerald M."/>
            <person name="Haas B."/>
            <person name="Abouelleil A."/>
            <person name="Allen A.W."/>
            <person name="Alvarado L."/>
            <person name="Arachchi H.M."/>
            <person name="Berlin A.M."/>
            <person name="Chapman S.B."/>
            <person name="Gainer-Dewar J."/>
            <person name="Goldberg J."/>
            <person name="Griggs A."/>
            <person name="Gujja S."/>
            <person name="Hansen M."/>
            <person name="Howarth C."/>
            <person name="Imamovic A."/>
            <person name="Ireland A."/>
            <person name="Larimer J."/>
            <person name="McCowan C."/>
            <person name="Murphy C."/>
            <person name="Pearson M."/>
            <person name="Poon T.W."/>
            <person name="Priest M."/>
            <person name="Roberts A."/>
            <person name="Saif S."/>
            <person name="Shea T."/>
            <person name="Sisk P."/>
            <person name="Sykes S."/>
            <person name="Wortman J."/>
            <person name="Nusbaum C."/>
            <person name="Birren B."/>
        </authorList>
    </citation>
    <scope>NUCLEOTIDE SEQUENCE [LARGE SCALE GENOMIC DNA]</scope>
    <source>
        <strain evidence="3 4">CBS 119918</strain>
    </source>
</reference>
<dbReference type="GeneID" id="25286376"/>
<feature type="transmembrane region" description="Helical" evidence="2">
    <location>
        <begin position="444"/>
        <end position="472"/>
    </location>
</feature>
<feature type="compositionally biased region" description="Low complexity" evidence="1">
    <location>
        <begin position="667"/>
        <end position="681"/>
    </location>
</feature>
<protein>
    <submittedName>
        <fullName evidence="3">Uncharacterized protein</fullName>
    </submittedName>
</protein>
<organism evidence="3 4">
    <name type="scientific">Exophiala aquamarina CBS 119918</name>
    <dbReference type="NCBI Taxonomy" id="1182545"/>
    <lineage>
        <taxon>Eukaryota</taxon>
        <taxon>Fungi</taxon>
        <taxon>Dikarya</taxon>
        <taxon>Ascomycota</taxon>
        <taxon>Pezizomycotina</taxon>
        <taxon>Eurotiomycetes</taxon>
        <taxon>Chaetothyriomycetidae</taxon>
        <taxon>Chaetothyriales</taxon>
        <taxon>Herpotrichiellaceae</taxon>
        <taxon>Exophiala</taxon>
    </lineage>
</organism>
<keyword evidence="2" id="KW-1133">Transmembrane helix</keyword>
<keyword evidence="4" id="KW-1185">Reference proteome</keyword>
<evidence type="ECO:0000313" key="4">
    <source>
        <dbReference type="Proteomes" id="UP000027920"/>
    </source>
</evidence>
<keyword evidence="2" id="KW-0472">Membrane</keyword>
<gene>
    <name evidence="3" type="ORF">A1O9_11478</name>
</gene>
<evidence type="ECO:0000313" key="3">
    <source>
        <dbReference type="EMBL" id="KEF52635.1"/>
    </source>
</evidence>
<dbReference type="RefSeq" id="XP_013255225.1">
    <property type="nucleotide sequence ID" value="XM_013399771.1"/>
</dbReference>
<dbReference type="AlphaFoldDB" id="A0A072PAL8"/>
<proteinExistence type="predicted"/>
<feature type="transmembrane region" description="Helical" evidence="2">
    <location>
        <begin position="81"/>
        <end position="98"/>
    </location>
</feature>
<sequence length="742" mass="83279">MADLSGGPIYYEDSRSWFRSSNWFRYNSPDGHKPKPENGPERFAEHREKFTDYQKRVHHHIGSRALTLINEWRIASSLKHACVFLGFSLPVIIFIIVIDAPRLYNYHSQYWNSKFNHCNFNGAFTPYDEPSISQWDTAGFLYITVAWGRMSFPLAKFIDVVWHNVAGRAVQAVLAWTTYTVSSQYLLMAMREAPVSYTTFEALAFVPPTFIRTLRLAGDLLMRRGVAARLITLWIVLSSVFVLSFSSWSAAMAGYSSITYAVMDTYDGELVAWENYQVVQFAIADAWRIGEPSIVLITTGRECVLDGFYNNDDEDVDEDEDESGEYDEPWKYVPVNCSIFWRTVEYVHNYGLHANQGTPSSFIIGDVQHNLSSPTLNITTSFDNSSLETLSGYLTDLAAHKHISRLGFVQDISPSTFWVYRNETYSWEYVLDHASCRYSKYHDWGFSFLILFITSLLLALWSIGTYALWLYVQLHDRRKDGHSDQGMFGIYNSSLALVYALRNDFGEEVLQPGMTESNIRSLLRRRGKTGIADIREPQVVSTTTAREQTALVRYPDLQASSHLTPPHSRTSKSAWETFKHLLWPRYPSAEHSLPYQSTTSSQAHIMRTSTIASSIKSSSLASTLSPSTTFNYSATIPASNPPSLGADLISPTSCISSRGGRPGFGVSNSTNRSYSYSSTLSQIDPSASERHRKASQVSSAPAEPAAAYQGLSQISGSSSTRTAPGKGLACNAFEFRNDLGDD</sequence>
<feature type="compositionally biased region" description="Polar residues" evidence="1">
    <location>
        <begin position="710"/>
        <end position="722"/>
    </location>
</feature>
<feature type="region of interest" description="Disordered" evidence="1">
    <location>
        <begin position="659"/>
        <end position="727"/>
    </location>
</feature>
<comment type="caution">
    <text evidence="3">The sequence shown here is derived from an EMBL/GenBank/DDBJ whole genome shotgun (WGS) entry which is preliminary data.</text>
</comment>
<evidence type="ECO:0000256" key="1">
    <source>
        <dbReference type="SAM" id="MobiDB-lite"/>
    </source>
</evidence>